<evidence type="ECO:0000313" key="1">
    <source>
        <dbReference type="EMBL" id="KAG5829980.1"/>
    </source>
</evidence>
<sequence>MLLYIIVCQYGCSEWVEETATGSNITLKLSTDLEVLSHRSTNTFICRFLSPSLNPTSQLNAWGVLSV</sequence>
<dbReference type="EMBL" id="JAFIRN010000863">
    <property type="protein sequence ID" value="KAG5829980.1"/>
    <property type="molecule type" value="Genomic_DNA"/>
</dbReference>
<keyword evidence="2" id="KW-1185">Reference proteome</keyword>
<reference evidence="1" key="1">
    <citation type="submission" date="2021-01" db="EMBL/GenBank/DDBJ databases">
        <title>A chromosome-scale assembly of European eel, Anguilla anguilla.</title>
        <authorList>
            <person name="Henkel C."/>
            <person name="Jong-Raadsen S.A."/>
            <person name="Dufour S."/>
            <person name="Weltzien F.-A."/>
            <person name="Palstra A.P."/>
            <person name="Pelster B."/>
            <person name="Spaink H.P."/>
            <person name="Van Den Thillart G.E."/>
            <person name="Jansen H."/>
            <person name="Zahm M."/>
            <person name="Klopp C."/>
            <person name="Cedric C."/>
            <person name="Louis A."/>
            <person name="Berthelot C."/>
            <person name="Parey E."/>
            <person name="Roest Crollius H."/>
            <person name="Montfort J."/>
            <person name="Robinson-Rechavi M."/>
            <person name="Bucao C."/>
            <person name="Bouchez O."/>
            <person name="Gislard M."/>
            <person name="Lluch J."/>
            <person name="Milhes M."/>
            <person name="Lampietro C."/>
            <person name="Lopez Roques C."/>
            <person name="Donnadieu C."/>
            <person name="Braasch I."/>
            <person name="Desvignes T."/>
            <person name="Postlethwait J."/>
            <person name="Bobe J."/>
            <person name="Guiguen Y."/>
            <person name="Dirks R."/>
        </authorList>
    </citation>
    <scope>NUCLEOTIDE SEQUENCE</scope>
    <source>
        <strain evidence="1">Tag_6206</strain>
        <tissue evidence="1">Liver</tissue>
    </source>
</reference>
<proteinExistence type="predicted"/>
<dbReference type="Proteomes" id="UP001044222">
    <property type="component" value="Unassembled WGS sequence"/>
</dbReference>
<name>A0A9D3RHL0_ANGAN</name>
<dbReference type="AlphaFoldDB" id="A0A9D3RHL0"/>
<protein>
    <submittedName>
        <fullName evidence="1">Uncharacterized protein</fullName>
    </submittedName>
</protein>
<accession>A0A9D3RHL0</accession>
<evidence type="ECO:0000313" key="2">
    <source>
        <dbReference type="Proteomes" id="UP001044222"/>
    </source>
</evidence>
<comment type="caution">
    <text evidence="1">The sequence shown here is derived from an EMBL/GenBank/DDBJ whole genome shotgun (WGS) entry which is preliminary data.</text>
</comment>
<gene>
    <name evidence="1" type="ORF">ANANG_G00319760</name>
</gene>
<organism evidence="1 2">
    <name type="scientific">Anguilla anguilla</name>
    <name type="common">European freshwater eel</name>
    <name type="synonym">Muraena anguilla</name>
    <dbReference type="NCBI Taxonomy" id="7936"/>
    <lineage>
        <taxon>Eukaryota</taxon>
        <taxon>Metazoa</taxon>
        <taxon>Chordata</taxon>
        <taxon>Craniata</taxon>
        <taxon>Vertebrata</taxon>
        <taxon>Euteleostomi</taxon>
        <taxon>Actinopterygii</taxon>
        <taxon>Neopterygii</taxon>
        <taxon>Teleostei</taxon>
        <taxon>Anguilliformes</taxon>
        <taxon>Anguillidae</taxon>
        <taxon>Anguilla</taxon>
    </lineage>
</organism>